<dbReference type="EMBL" id="GGEC01001750">
    <property type="protein sequence ID" value="MBW82233.1"/>
    <property type="molecule type" value="Transcribed_RNA"/>
</dbReference>
<dbReference type="AlphaFoldDB" id="A0A2P2IM33"/>
<organism evidence="2">
    <name type="scientific">Rhizophora mucronata</name>
    <name type="common">Asiatic mangrove</name>
    <dbReference type="NCBI Taxonomy" id="61149"/>
    <lineage>
        <taxon>Eukaryota</taxon>
        <taxon>Viridiplantae</taxon>
        <taxon>Streptophyta</taxon>
        <taxon>Embryophyta</taxon>
        <taxon>Tracheophyta</taxon>
        <taxon>Spermatophyta</taxon>
        <taxon>Magnoliopsida</taxon>
        <taxon>eudicotyledons</taxon>
        <taxon>Gunneridae</taxon>
        <taxon>Pentapetalae</taxon>
        <taxon>rosids</taxon>
        <taxon>fabids</taxon>
        <taxon>Malpighiales</taxon>
        <taxon>Rhizophoraceae</taxon>
        <taxon>Rhizophora</taxon>
    </lineage>
</organism>
<reference evidence="2" key="1">
    <citation type="submission" date="2018-02" db="EMBL/GenBank/DDBJ databases">
        <title>Rhizophora mucronata_Transcriptome.</title>
        <authorList>
            <person name="Meera S.P."/>
            <person name="Sreeshan A."/>
            <person name="Augustine A."/>
        </authorList>
    </citation>
    <scope>NUCLEOTIDE SEQUENCE</scope>
    <source>
        <tissue evidence="2">Leaf</tissue>
    </source>
</reference>
<proteinExistence type="predicted"/>
<evidence type="ECO:0000313" key="2">
    <source>
        <dbReference type="EMBL" id="MBW82233.1"/>
    </source>
</evidence>
<accession>A0A2P2IM33</accession>
<name>A0A2P2IM33_RHIMU</name>
<feature type="region of interest" description="Disordered" evidence="1">
    <location>
        <begin position="16"/>
        <end position="40"/>
    </location>
</feature>
<evidence type="ECO:0000256" key="1">
    <source>
        <dbReference type="SAM" id="MobiDB-lite"/>
    </source>
</evidence>
<protein>
    <submittedName>
        <fullName evidence="2">Uncharacterized protein</fullName>
    </submittedName>
</protein>
<sequence>MNICIDIQSQIKQENELTRAEKMNTSQNVQRRKKSSTEEAIECRKAELAPGFQHQLEKPQMPLTNHLVVDHRISHVRDAGNQVDLHISSCSLS</sequence>